<dbReference type="GO" id="GO:0000724">
    <property type="term" value="P:double-strand break repair via homologous recombination"/>
    <property type="evidence" value="ECO:0007669"/>
    <property type="project" value="TreeGrafter"/>
</dbReference>
<keyword evidence="5" id="KW-1185">Reference proteome</keyword>
<protein>
    <recommendedName>
        <fullName evidence="2">26S proteasome complex subunit SEM1</fullName>
    </recommendedName>
</protein>
<evidence type="ECO:0000256" key="2">
    <source>
        <dbReference type="RuleBase" id="RU369057"/>
    </source>
</evidence>
<reference evidence="5" key="1">
    <citation type="submission" date="2023-07" db="EMBL/GenBank/DDBJ databases">
        <title>A draft genome of Kazachstania heterogenica Y-27499.</title>
        <authorList>
            <person name="Donic C."/>
            <person name="Kralova J.S."/>
            <person name="Fidel L."/>
            <person name="Ben-Dor S."/>
            <person name="Jung S."/>
        </authorList>
    </citation>
    <scope>NUCLEOTIDE SEQUENCE [LARGE SCALE GENOMIC DNA]</scope>
    <source>
        <strain evidence="5">Y27499</strain>
    </source>
</reference>
<comment type="caution">
    <text evidence="4">The sequence shown here is derived from an EMBL/GenBank/DDBJ whole genome shotgun (WGS) entry which is preliminary data.</text>
</comment>
<dbReference type="AlphaFoldDB" id="A0AAN7ZXX9"/>
<comment type="subcellular location">
    <subcellularLocation>
        <location evidence="2">Nucleus</location>
    </subcellularLocation>
</comment>
<feature type="region of interest" description="Disordered" evidence="3">
    <location>
        <begin position="102"/>
        <end position="122"/>
    </location>
</feature>
<evidence type="ECO:0000256" key="1">
    <source>
        <dbReference type="ARBA" id="ARBA00034491"/>
    </source>
</evidence>
<comment type="similarity">
    <text evidence="1 2">Belongs to the DSS1/SEM1 family.</text>
</comment>
<accession>A0AAN7ZXX9</accession>
<dbReference type="GO" id="GO:0008541">
    <property type="term" value="C:proteasome regulatory particle, lid subcomplex"/>
    <property type="evidence" value="ECO:0007669"/>
    <property type="project" value="UniProtKB-UniRule"/>
</dbReference>
<dbReference type="Pfam" id="PF05160">
    <property type="entry name" value="DSS1_SEM1"/>
    <property type="match status" value="1"/>
</dbReference>
<name>A0AAN7ZXX9_9SACH</name>
<evidence type="ECO:0000256" key="3">
    <source>
        <dbReference type="SAM" id="MobiDB-lite"/>
    </source>
</evidence>
<dbReference type="CDD" id="cd13768">
    <property type="entry name" value="DSS1_Sem1"/>
    <property type="match status" value="1"/>
</dbReference>
<keyword evidence="2" id="KW-0647">Proteasome</keyword>
<comment type="function">
    <text evidence="2">Component of the 26S proteasome, a multiprotein complex involved in the ATP-dependent degradation of ubiquitinated proteins.</text>
</comment>
<dbReference type="GO" id="GO:0005634">
    <property type="term" value="C:nucleus"/>
    <property type="evidence" value="ECO:0007669"/>
    <property type="project" value="UniProtKB-SubCell"/>
</dbReference>
<dbReference type="InterPro" id="IPR007834">
    <property type="entry name" value="DSS1_SEM1"/>
</dbReference>
<organism evidence="4 5">
    <name type="scientific">Arxiozyma heterogenica</name>
    <dbReference type="NCBI Taxonomy" id="278026"/>
    <lineage>
        <taxon>Eukaryota</taxon>
        <taxon>Fungi</taxon>
        <taxon>Dikarya</taxon>
        <taxon>Ascomycota</taxon>
        <taxon>Saccharomycotina</taxon>
        <taxon>Saccharomycetes</taxon>
        <taxon>Saccharomycetales</taxon>
        <taxon>Saccharomycetaceae</taxon>
        <taxon>Arxiozyma</taxon>
    </lineage>
</organism>
<dbReference type="SMART" id="SM01385">
    <property type="entry name" value="DSS1_SEM1"/>
    <property type="match status" value="1"/>
</dbReference>
<evidence type="ECO:0000313" key="5">
    <source>
        <dbReference type="Proteomes" id="UP001306508"/>
    </source>
</evidence>
<dbReference type="EMBL" id="JAWIZZ010000045">
    <property type="protein sequence ID" value="KAK5780106.1"/>
    <property type="molecule type" value="Genomic_DNA"/>
</dbReference>
<dbReference type="PANTHER" id="PTHR16771">
    <property type="entry name" value="26 PROTEASOME COMPLEX SUBUNIT DSS1"/>
    <property type="match status" value="1"/>
</dbReference>
<dbReference type="GO" id="GO:0043248">
    <property type="term" value="P:proteasome assembly"/>
    <property type="evidence" value="ECO:0007669"/>
    <property type="project" value="UniProtKB-UniRule"/>
</dbReference>
<keyword evidence="2" id="KW-0539">Nucleus</keyword>
<sequence>MNLEPISIGLHKILANLEFTYCFIKSHVKPTAAKALLAQSESSKMNTEEESFIKKTLDEDDQFEDFPVDTWPDSETVKAAGLTENLWEENWDDVDVDDNFTANLKEELEKHKQQQQQQQQQQ</sequence>
<gene>
    <name evidence="4" type="ORF">RI543_002648</name>
</gene>
<evidence type="ECO:0000313" key="4">
    <source>
        <dbReference type="EMBL" id="KAK5780106.1"/>
    </source>
</evidence>
<proteinExistence type="inferred from homology"/>
<dbReference type="GO" id="GO:0006406">
    <property type="term" value="P:mRNA export from nucleus"/>
    <property type="evidence" value="ECO:0007669"/>
    <property type="project" value="UniProtKB-UniRule"/>
</dbReference>
<dbReference type="Proteomes" id="UP001306508">
    <property type="component" value="Unassembled WGS sequence"/>
</dbReference>
<dbReference type="PANTHER" id="PTHR16771:SF0">
    <property type="entry name" value="26S PROTEASOME COMPLEX SUBUNIT SEM1"/>
    <property type="match status" value="1"/>
</dbReference>